<dbReference type="InterPro" id="IPR013024">
    <property type="entry name" value="GGCT-like"/>
</dbReference>
<dbReference type="PANTHER" id="PTHR12935">
    <property type="entry name" value="GAMMA-GLUTAMYLCYCLOTRANSFERASE"/>
    <property type="match status" value="1"/>
</dbReference>
<dbReference type="SUPFAM" id="SSF110857">
    <property type="entry name" value="Gamma-glutamyl cyclotransferase-like"/>
    <property type="match status" value="1"/>
</dbReference>
<proteinExistence type="predicted"/>
<dbReference type="PANTHER" id="PTHR12935:SF0">
    <property type="entry name" value="GAMMA-GLUTAMYLCYCLOTRANSFERASE"/>
    <property type="match status" value="1"/>
</dbReference>
<reference evidence="2" key="1">
    <citation type="submission" date="2024-05" db="EMBL/GenBank/DDBJ databases">
        <title>Isolation and characterization of Sporomusa carbonis sp. nov., a carboxydotrophic hydrogenogen in the genus of Sporomusa isolated from a charcoal burning pile.</title>
        <authorList>
            <person name="Boeer T."/>
            <person name="Rosenbaum F."/>
            <person name="Eysell L."/>
            <person name="Mueller V."/>
            <person name="Daniel R."/>
            <person name="Poehlein A."/>
        </authorList>
    </citation>
    <scope>NUCLEOTIDE SEQUENCE [LARGE SCALE GENOMIC DNA]</scope>
    <source>
        <strain evidence="2">DSM 10669</strain>
    </source>
</reference>
<organism evidence="2 3">
    <name type="scientific">Sporomusa silvacetica DSM 10669</name>
    <dbReference type="NCBI Taxonomy" id="1123289"/>
    <lineage>
        <taxon>Bacteria</taxon>
        <taxon>Bacillati</taxon>
        <taxon>Bacillota</taxon>
        <taxon>Negativicutes</taxon>
        <taxon>Selenomonadales</taxon>
        <taxon>Sporomusaceae</taxon>
        <taxon>Sporomusa</taxon>
    </lineage>
</organism>
<keyword evidence="1" id="KW-0456">Lyase</keyword>
<accession>A0ABZ3IFD9</accession>
<dbReference type="InterPro" id="IPR017939">
    <property type="entry name" value="G-Glutamylcylcotransferase"/>
</dbReference>
<dbReference type="InterPro" id="IPR036568">
    <property type="entry name" value="GGCT-like_sf"/>
</dbReference>
<evidence type="ECO:0000313" key="3">
    <source>
        <dbReference type="Proteomes" id="UP000216752"/>
    </source>
</evidence>
<dbReference type="Proteomes" id="UP000216752">
    <property type="component" value="Chromosome"/>
</dbReference>
<dbReference type="CDD" id="cd06661">
    <property type="entry name" value="GGCT_like"/>
    <property type="match status" value="1"/>
</dbReference>
<dbReference type="EMBL" id="CP155573">
    <property type="protein sequence ID" value="XFO64399.1"/>
    <property type="molecule type" value="Genomic_DNA"/>
</dbReference>
<protein>
    <recommendedName>
        <fullName evidence="4">AIG2-like family protein</fullName>
    </recommendedName>
</protein>
<name>A0ABZ3IFD9_9FIRM</name>
<gene>
    <name evidence="2" type="ORF">SPSIL_005010</name>
</gene>
<evidence type="ECO:0000256" key="1">
    <source>
        <dbReference type="ARBA" id="ARBA00023239"/>
    </source>
</evidence>
<evidence type="ECO:0000313" key="2">
    <source>
        <dbReference type="EMBL" id="XFO64399.1"/>
    </source>
</evidence>
<evidence type="ECO:0008006" key="4">
    <source>
        <dbReference type="Google" id="ProtNLM"/>
    </source>
</evidence>
<dbReference type="RefSeq" id="WP_094604551.1">
    <property type="nucleotide sequence ID" value="NZ_CP155573.1"/>
</dbReference>
<sequence length="190" mass="21352">MHTEQPLLYFAYGLNLNPVQMKLKCSEMEIVGVSRLPGYKLAFFEYSPVWDSAMETLVPDKHSEVWGVLYRLTDYSWDELDNCEDARIDGTGAYFRYPVEVHGTDSTTRLAMMYLKSRLGNASLASSEYMTQVLQGATAHGLPSPYIEKLQAIETKPACYPVPRRPAYDRSSSCSGADCEACMIDCDSNQ</sequence>
<dbReference type="Gene3D" id="3.10.490.10">
    <property type="entry name" value="Gamma-glutamyl cyclotransferase-like"/>
    <property type="match status" value="1"/>
</dbReference>
<dbReference type="Pfam" id="PF13772">
    <property type="entry name" value="AIG2_2"/>
    <property type="match status" value="1"/>
</dbReference>
<keyword evidence="3" id="KW-1185">Reference proteome</keyword>